<organism evidence="1 2">
    <name type="scientific">Boseongicola aestuarii</name>
    <dbReference type="NCBI Taxonomy" id="1470561"/>
    <lineage>
        <taxon>Bacteria</taxon>
        <taxon>Pseudomonadati</taxon>
        <taxon>Pseudomonadota</taxon>
        <taxon>Alphaproteobacteria</taxon>
        <taxon>Rhodobacterales</taxon>
        <taxon>Paracoccaceae</taxon>
        <taxon>Boseongicola</taxon>
    </lineage>
</organism>
<evidence type="ECO:0000313" key="2">
    <source>
        <dbReference type="Proteomes" id="UP000201838"/>
    </source>
</evidence>
<reference evidence="1 2" key="1">
    <citation type="submission" date="2017-05" db="EMBL/GenBank/DDBJ databases">
        <authorList>
            <person name="Song R."/>
            <person name="Chenine A.L."/>
            <person name="Ruprecht R.M."/>
        </authorList>
    </citation>
    <scope>NUCLEOTIDE SEQUENCE [LARGE SCALE GENOMIC DNA]</scope>
    <source>
        <strain evidence="1 2">CECT 8489</strain>
    </source>
</reference>
<dbReference type="EMBL" id="FXXQ01000005">
    <property type="protein sequence ID" value="SMX23773.1"/>
    <property type="molecule type" value="Genomic_DNA"/>
</dbReference>
<name>A0A238J0C7_9RHOB</name>
<dbReference type="AlphaFoldDB" id="A0A238J0C7"/>
<dbReference type="RefSeq" id="WP_093973747.1">
    <property type="nucleotide sequence ID" value="NZ_FXXQ01000005.1"/>
</dbReference>
<dbReference type="Proteomes" id="UP000201838">
    <property type="component" value="Unassembled WGS sequence"/>
</dbReference>
<keyword evidence="2" id="KW-1185">Reference proteome</keyword>
<accession>A0A238J0C7</accession>
<dbReference type="OrthoDB" id="7652129at2"/>
<sequence>MPKPNTKFELDVEDLDLIETALHKAKRDQDIDKRRIHDLLGRLHNQKVFFRPRGTYVGG</sequence>
<gene>
    <name evidence="1" type="ORF">BOA8489_01885</name>
</gene>
<evidence type="ECO:0000313" key="1">
    <source>
        <dbReference type="EMBL" id="SMX23773.1"/>
    </source>
</evidence>
<protein>
    <submittedName>
        <fullName evidence="1">Uncharacterized protein</fullName>
    </submittedName>
</protein>
<proteinExistence type="predicted"/>